<protein>
    <submittedName>
        <fullName evidence="1">Mono/diheme cytochrome c family protein</fullName>
    </submittedName>
</protein>
<evidence type="ECO:0000313" key="1">
    <source>
        <dbReference type="EMBL" id="MBB4267414.1"/>
    </source>
</evidence>
<dbReference type="EMBL" id="JACIGK010000026">
    <property type="protein sequence ID" value="MBB4267414.1"/>
    <property type="molecule type" value="Genomic_DNA"/>
</dbReference>
<name>A0A7W6RF56_9PROT</name>
<dbReference type="Gene3D" id="1.10.760.10">
    <property type="entry name" value="Cytochrome c-like domain"/>
    <property type="match status" value="1"/>
</dbReference>
<keyword evidence="2" id="KW-1185">Reference proteome</keyword>
<comment type="caution">
    <text evidence="1">The sequence shown here is derived from an EMBL/GenBank/DDBJ whole genome shotgun (WGS) entry which is preliminary data.</text>
</comment>
<evidence type="ECO:0000313" key="2">
    <source>
        <dbReference type="Proteomes" id="UP000554286"/>
    </source>
</evidence>
<accession>A0A7W6RF56</accession>
<dbReference type="RefSeq" id="WP_184046787.1">
    <property type="nucleotide sequence ID" value="NZ_JACIGK010000026.1"/>
</dbReference>
<dbReference type="Proteomes" id="UP000554286">
    <property type="component" value="Unassembled WGS sequence"/>
</dbReference>
<dbReference type="AlphaFoldDB" id="A0A7W6RF56"/>
<sequence length="104" mass="11240">MIARAVIGLAVVGGIAVAAVLPALSGTVDEERTGASAERLIQVHCARCHPPLPDGGWTQMTLVRRDRAGWMAVMGRMVTDYQTAAGIEDRRRLADYLAEHWGVE</sequence>
<dbReference type="GO" id="GO:0020037">
    <property type="term" value="F:heme binding"/>
    <property type="evidence" value="ECO:0007669"/>
    <property type="project" value="InterPro"/>
</dbReference>
<organism evidence="1 2">
    <name type="scientific">Roseospira visakhapatnamensis</name>
    <dbReference type="NCBI Taxonomy" id="390880"/>
    <lineage>
        <taxon>Bacteria</taxon>
        <taxon>Pseudomonadati</taxon>
        <taxon>Pseudomonadota</taxon>
        <taxon>Alphaproteobacteria</taxon>
        <taxon>Rhodospirillales</taxon>
        <taxon>Rhodospirillaceae</taxon>
        <taxon>Roseospira</taxon>
    </lineage>
</organism>
<proteinExistence type="predicted"/>
<dbReference type="GO" id="GO:0009055">
    <property type="term" value="F:electron transfer activity"/>
    <property type="evidence" value="ECO:0007669"/>
    <property type="project" value="InterPro"/>
</dbReference>
<reference evidence="1 2" key="1">
    <citation type="submission" date="2020-08" db="EMBL/GenBank/DDBJ databases">
        <title>Genome sequencing of Purple Non-Sulfur Bacteria from various extreme environments.</title>
        <authorList>
            <person name="Mayer M."/>
        </authorList>
    </citation>
    <scope>NUCLEOTIDE SEQUENCE [LARGE SCALE GENOMIC DNA]</scope>
    <source>
        <strain evidence="1 2">JA131</strain>
    </source>
</reference>
<gene>
    <name evidence="1" type="ORF">GGD89_003058</name>
</gene>
<dbReference type="InterPro" id="IPR036909">
    <property type="entry name" value="Cyt_c-like_dom_sf"/>
</dbReference>
<dbReference type="SUPFAM" id="SSF46626">
    <property type="entry name" value="Cytochrome c"/>
    <property type="match status" value="1"/>
</dbReference>